<dbReference type="InterPro" id="IPR003594">
    <property type="entry name" value="HATPase_dom"/>
</dbReference>
<dbReference type="SMART" id="SM00388">
    <property type="entry name" value="HisKA"/>
    <property type="match status" value="1"/>
</dbReference>
<gene>
    <name evidence="10" type="primary">phoR_6</name>
    <name evidence="10" type="ORF">ERS852571_03040</name>
</gene>
<name>A0A173UXJ1_ANAHA</name>
<dbReference type="GO" id="GO:0016036">
    <property type="term" value="P:cellular response to phosphate starvation"/>
    <property type="evidence" value="ECO:0007669"/>
    <property type="project" value="TreeGrafter"/>
</dbReference>
<keyword evidence="7" id="KW-0902">Two-component regulatory system</keyword>
<evidence type="ECO:0000256" key="1">
    <source>
        <dbReference type="ARBA" id="ARBA00000085"/>
    </source>
</evidence>
<evidence type="ECO:0000313" key="11">
    <source>
        <dbReference type="Proteomes" id="UP000095553"/>
    </source>
</evidence>
<protein>
    <recommendedName>
        <fullName evidence="3">histidine kinase</fullName>
        <ecNumber evidence="3">2.7.13.3</ecNumber>
    </recommendedName>
</protein>
<dbReference type="InterPro" id="IPR036097">
    <property type="entry name" value="HisK_dim/P_sf"/>
</dbReference>
<dbReference type="RefSeq" id="WP_055073477.1">
    <property type="nucleotide sequence ID" value="NZ_CYXY01000029.1"/>
</dbReference>
<dbReference type="PANTHER" id="PTHR45453">
    <property type="entry name" value="PHOSPHATE REGULON SENSOR PROTEIN PHOR"/>
    <property type="match status" value="1"/>
</dbReference>
<dbReference type="SMART" id="SM00387">
    <property type="entry name" value="HATPase_c"/>
    <property type="match status" value="1"/>
</dbReference>
<evidence type="ECO:0000259" key="9">
    <source>
        <dbReference type="PROSITE" id="PS50109"/>
    </source>
</evidence>
<dbReference type="InterPro" id="IPR050351">
    <property type="entry name" value="BphY/WalK/GraS-like"/>
</dbReference>
<keyword evidence="4" id="KW-0597">Phosphoprotein</keyword>
<dbReference type="PROSITE" id="PS50109">
    <property type="entry name" value="HIS_KIN"/>
    <property type="match status" value="1"/>
</dbReference>
<evidence type="ECO:0000256" key="8">
    <source>
        <dbReference type="SAM" id="Phobius"/>
    </source>
</evidence>
<dbReference type="Gene3D" id="3.30.565.10">
    <property type="entry name" value="Histidine kinase-like ATPase, C-terminal domain"/>
    <property type="match status" value="1"/>
</dbReference>
<dbReference type="SUPFAM" id="SSF47384">
    <property type="entry name" value="Homodimeric domain of signal transducing histidine kinase"/>
    <property type="match status" value="1"/>
</dbReference>
<dbReference type="EMBL" id="CYXY01000029">
    <property type="protein sequence ID" value="CUN18318.1"/>
    <property type="molecule type" value="Genomic_DNA"/>
</dbReference>
<dbReference type="Pfam" id="PF02518">
    <property type="entry name" value="HATPase_c"/>
    <property type="match status" value="1"/>
</dbReference>
<dbReference type="Pfam" id="PF00512">
    <property type="entry name" value="HisKA"/>
    <property type="match status" value="1"/>
</dbReference>
<feature type="transmembrane region" description="Helical" evidence="8">
    <location>
        <begin position="7"/>
        <end position="28"/>
    </location>
</feature>
<accession>A0A173UXJ1</accession>
<feature type="transmembrane region" description="Helical" evidence="8">
    <location>
        <begin position="154"/>
        <end position="176"/>
    </location>
</feature>
<comment type="subcellular location">
    <subcellularLocation>
        <location evidence="2">Membrane</location>
    </subcellularLocation>
</comment>
<keyword evidence="6" id="KW-0418">Kinase</keyword>
<dbReference type="AlphaFoldDB" id="A0A173UXJ1"/>
<feature type="domain" description="Histidine kinase" evidence="9">
    <location>
        <begin position="197"/>
        <end position="407"/>
    </location>
</feature>
<evidence type="ECO:0000256" key="6">
    <source>
        <dbReference type="ARBA" id="ARBA00022777"/>
    </source>
</evidence>
<dbReference type="CDD" id="cd00082">
    <property type="entry name" value="HisKA"/>
    <property type="match status" value="1"/>
</dbReference>
<evidence type="ECO:0000313" key="10">
    <source>
        <dbReference type="EMBL" id="CUN18318.1"/>
    </source>
</evidence>
<dbReference type="Proteomes" id="UP000095553">
    <property type="component" value="Unassembled WGS sequence"/>
</dbReference>
<dbReference type="FunFam" id="3.30.565.10:FF:000006">
    <property type="entry name" value="Sensor histidine kinase WalK"/>
    <property type="match status" value="1"/>
</dbReference>
<dbReference type="PANTHER" id="PTHR45453:SF1">
    <property type="entry name" value="PHOSPHATE REGULON SENSOR PROTEIN PHOR"/>
    <property type="match status" value="1"/>
</dbReference>
<dbReference type="Gene3D" id="1.10.287.130">
    <property type="match status" value="1"/>
</dbReference>
<keyword evidence="8" id="KW-0812">Transmembrane</keyword>
<reference evidence="10 11" key="1">
    <citation type="submission" date="2015-09" db="EMBL/GenBank/DDBJ databases">
        <authorList>
            <consortium name="Pathogen Informatics"/>
        </authorList>
    </citation>
    <scope>NUCLEOTIDE SEQUENCE [LARGE SCALE GENOMIC DNA]</scope>
    <source>
        <strain evidence="10 11">2789STDY5834959</strain>
    </source>
</reference>
<sequence>MIRKLRIKFIAISMTSTIIVLFLILGSINLLNYREMSHNADTILDFLKENDGELPENLYKSQHKKTNGISPETSFESRYFSVFLSNNRQRCEADTDNISAIDEETAIKYAQKINRSNKNCGFISKYRYMKENTSNGVKIYFLDCTKSMMSFQTFLVTSFFVSIFGVSTVFILVVLLSKRAIEPVAESYEKQKRFITDAGHEIKTPLTIIDADTSILEMEYGENEWLDDIQVQTKRLAGLTNDLIYLSRMEEKQTKTTMIEFPFSEVILEEAQSFQGLAKVKGKNFMVDIEPMLSLKGDEKTIRQLISILLDNAVKYCTEQGQIRLTAAHKGKNIILSIYNTSQPLTKENIDHLFDRFYRTDESRNSKTGGYGIGLSVAKAVVEAHHGKIVASSEDGNSLLITVILKI</sequence>
<dbReference type="GO" id="GO:0000155">
    <property type="term" value="F:phosphorelay sensor kinase activity"/>
    <property type="evidence" value="ECO:0007669"/>
    <property type="project" value="InterPro"/>
</dbReference>
<dbReference type="InterPro" id="IPR036890">
    <property type="entry name" value="HATPase_C_sf"/>
</dbReference>
<keyword evidence="5 10" id="KW-0808">Transferase</keyword>
<proteinExistence type="predicted"/>
<dbReference type="SUPFAM" id="SSF55874">
    <property type="entry name" value="ATPase domain of HSP90 chaperone/DNA topoisomerase II/histidine kinase"/>
    <property type="match status" value="1"/>
</dbReference>
<dbReference type="EC" id="2.7.13.3" evidence="3"/>
<dbReference type="InterPro" id="IPR004358">
    <property type="entry name" value="Sig_transdc_His_kin-like_C"/>
</dbReference>
<organism evidence="10 11">
    <name type="scientific">Anaerostipes hadrus</name>
    <dbReference type="NCBI Taxonomy" id="649756"/>
    <lineage>
        <taxon>Bacteria</taxon>
        <taxon>Bacillati</taxon>
        <taxon>Bacillota</taxon>
        <taxon>Clostridia</taxon>
        <taxon>Lachnospirales</taxon>
        <taxon>Lachnospiraceae</taxon>
        <taxon>Anaerostipes</taxon>
    </lineage>
</organism>
<dbReference type="GO" id="GO:0005886">
    <property type="term" value="C:plasma membrane"/>
    <property type="evidence" value="ECO:0007669"/>
    <property type="project" value="TreeGrafter"/>
</dbReference>
<evidence type="ECO:0000256" key="7">
    <source>
        <dbReference type="ARBA" id="ARBA00023012"/>
    </source>
</evidence>
<comment type="catalytic activity">
    <reaction evidence="1">
        <text>ATP + protein L-histidine = ADP + protein N-phospho-L-histidine.</text>
        <dbReference type="EC" id="2.7.13.3"/>
    </reaction>
</comment>
<keyword evidence="8" id="KW-0472">Membrane</keyword>
<dbReference type="InterPro" id="IPR005467">
    <property type="entry name" value="His_kinase_dom"/>
</dbReference>
<dbReference type="InterPro" id="IPR003661">
    <property type="entry name" value="HisK_dim/P_dom"/>
</dbReference>
<evidence type="ECO:0000256" key="2">
    <source>
        <dbReference type="ARBA" id="ARBA00004370"/>
    </source>
</evidence>
<keyword evidence="8" id="KW-1133">Transmembrane helix</keyword>
<evidence type="ECO:0000256" key="5">
    <source>
        <dbReference type="ARBA" id="ARBA00022679"/>
    </source>
</evidence>
<dbReference type="GO" id="GO:0004721">
    <property type="term" value="F:phosphoprotein phosphatase activity"/>
    <property type="evidence" value="ECO:0007669"/>
    <property type="project" value="TreeGrafter"/>
</dbReference>
<dbReference type="PRINTS" id="PR00344">
    <property type="entry name" value="BCTRLSENSOR"/>
</dbReference>
<evidence type="ECO:0000256" key="4">
    <source>
        <dbReference type="ARBA" id="ARBA00022553"/>
    </source>
</evidence>
<evidence type="ECO:0000256" key="3">
    <source>
        <dbReference type="ARBA" id="ARBA00012438"/>
    </source>
</evidence>